<reference evidence="1 2" key="1">
    <citation type="journal article" date="2015" name="Nature">
        <title>rRNA introns, odd ribosomes, and small enigmatic genomes across a large radiation of phyla.</title>
        <authorList>
            <person name="Brown C.T."/>
            <person name="Hug L.A."/>
            <person name="Thomas B.C."/>
            <person name="Sharon I."/>
            <person name="Castelle C.J."/>
            <person name="Singh A."/>
            <person name="Wilkins M.J."/>
            <person name="Williams K.H."/>
            <person name="Banfield J.F."/>
        </authorList>
    </citation>
    <scope>NUCLEOTIDE SEQUENCE [LARGE SCALE GENOMIC DNA]</scope>
</reference>
<proteinExistence type="predicted"/>
<dbReference type="EMBL" id="LCFB01000020">
    <property type="protein sequence ID" value="KKS84400.1"/>
    <property type="molecule type" value="Genomic_DNA"/>
</dbReference>
<sequence length="132" mass="15393">MLGKQYYWVARYFDGTSLKQIDSSGIKHAYKDIDRDKLAAFEIWEGNSRILFIRFKKGQRLIWRRRVETSPGGIIEVCHIIGKQETIGGKNYQGIIGLFESDGRIEIAGKFEEGHPWFFPVKIHTEEGEQWE</sequence>
<dbReference type="AlphaFoldDB" id="A0A0G1CF08"/>
<comment type="caution">
    <text evidence="1">The sequence shown here is derived from an EMBL/GenBank/DDBJ whole genome shotgun (WGS) entry which is preliminary data.</text>
</comment>
<evidence type="ECO:0000313" key="2">
    <source>
        <dbReference type="Proteomes" id="UP000034543"/>
    </source>
</evidence>
<organism evidence="1 2">
    <name type="scientific">Candidatus Gottesmanbacteria bacterium GW2011_GWA1_43_11</name>
    <dbReference type="NCBI Taxonomy" id="1618436"/>
    <lineage>
        <taxon>Bacteria</taxon>
        <taxon>Candidatus Gottesmaniibacteriota</taxon>
    </lineage>
</organism>
<accession>A0A0G1CF08</accession>
<dbReference type="Proteomes" id="UP000034543">
    <property type="component" value="Unassembled WGS sequence"/>
</dbReference>
<dbReference type="STRING" id="1618436.UV59_C0020G0029"/>
<gene>
    <name evidence="1" type="ORF">UV59_C0020G0029</name>
</gene>
<evidence type="ECO:0000313" key="1">
    <source>
        <dbReference type="EMBL" id="KKS84400.1"/>
    </source>
</evidence>
<name>A0A0G1CF08_9BACT</name>
<protein>
    <submittedName>
        <fullName evidence="1">Uncharacterized protein</fullName>
    </submittedName>
</protein>